<organism evidence="2 3">
    <name type="scientific">Dinothrombium tinctorium</name>
    <dbReference type="NCBI Taxonomy" id="1965070"/>
    <lineage>
        <taxon>Eukaryota</taxon>
        <taxon>Metazoa</taxon>
        <taxon>Ecdysozoa</taxon>
        <taxon>Arthropoda</taxon>
        <taxon>Chelicerata</taxon>
        <taxon>Arachnida</taxon>
        <taxon>Acari</taxon>
        <taxon>Acariformes</taxon>
        <taxon>Trombidiformes</taxon>
        <taxon>Prostigmata</taxon>
        <taxon>Anystina</taxon>
        <taxon>Parasitengona</taxon>
        <taxon>Trombidioidea</taxon>
        <taxon>Trombidiidae</taxon>
        <taxon>Dinothrombium</taxon>
    </lineage>
</organism>
<accession>A0A443QH60</accession>
<comment type="caution">
    <text evidence="2">The sequence shown here is derived from an EMBL/GenBank/DDBJ whole genome shotgun (WGS) entry which is preliminary data.</text>
</comment>
<gene>
    <name evidence="2" type="ORF">B4U79_08486</name>
</gene>
<dbReference type="OrthoDB" id="6606882at2759"/>
<keyword evidence="1" id="KW-0472">Membrane</keyword>
<dbReference type="EMBL" id="NCKU01007828">
    <property type="protein sequence ID" value="RWS02355.1"/>
    <property type="molecule type" value="Genomic_DNA"/>
</dbReference>
<dbReference type="Proteomes" id="UP000285301">
    <property type="component" value="Unassembled WGS sequence"/>
</dbReference>
<dbReference type="AlphaFoldDB" id="A0A443QH60"/>
<sequence length="167" mass="19010">MATYSDYNERDTIVESLTPCDKTSYMYFSFALLLFTLGALITFFSINEPNFNVFERIWYFGPLLITSGLMVAVKTLIYLKRKTLIALITRQRIIAESNRNQNVCEQHFSNISPEESVTNGCVPPSYEDSIMQTLTTQENSPPSYEEALLICSSQSKCEKLEKNEAAL</sequence>
<keyword evidence="1" id="KW-0812">Transmembrane</keyword>
<proteinExistence type="predicted"/>
<keyword evidence="3" id="KW-1185">Reference proteome</keyword>
<feature type="transmembrane region" description="Helical" evidence="1">
    <location>
        <begin position="58"/>
        <end position="79"/>
    </location>
</feature>
<protein>
    <submittedName>
        <fullName evidence="2">Uncharacterized protein</fullName>
    </submittedName>
</protein>
<keyword evidence="1" id="KW-1133">Transmembrane helix</keyword>
<evidence type="ECO:0000256" key="1">
    <source>
        <dbReference type="SAM" id="Phobius"/>
    </source>
</evidence>
<name>A0A443QH60_9ACAR</name>
<reference evidence="2 3" key="1">
    <citation type="journal article" date="2018" name="Gigascience">
        <title>Genomes of trombidid mites reveal novel predicted allergens and laterally-transferred genes associated with secondary metabolism.</title>
        <authorList>
            <person name="Dong X."/>
            <person name="Chaisiri K."/>
            <person name="Xia D."/>
            <person name="Armstrong S.D."/>
            <person name="Fang Y."/>
            <person name="Donnelly M.J."/>
            <person name="Kadowaki T."/>
            <person name="McGarry J.W."/>
            <person name="Darby A.C."/>
            <person name="Makepeace B.L."/>
        </authorList>
    </citation>
    <scope>NUCLEOTIDE SEQUENCE [LARGE SCALE GENOMIC DNA]</scope>
    <source>
        <strain evidence="2">UoL-WK</strain>
    </source>
</reference>
<evidence type="ECO:0000313" key="2">
    <source>
        <dbReference type="EMBL" id="RWS02355.1"/>
    </source>
</evidence>
<evidence type="ECO:0000313" key="3">
    <source>
        <dbReference type="Proteomes" id="UP000285301"/>
    </source>
</evidence>
<feature type="transmembrane region" description="Helical" evidence="1">
    <location>
        <begin position="25"/>
        <end position="46"/>
    </location>
</feature>